<reference evidence="2 3" key="1">
    <citation type="journal article" name="Sci. Rep.">
        <title>Genome-scale phylogenetic analyses confirm Olpidium as the closest living zoosporic fungus to the non-flagellated, terrestrial fungi.</title>
        <authorList>
            <person name="Chang Y."/>
            <person name="Rochon D."/>
            <person name="Sekimoto S."/>
            <person name="Wang Y."/>
            <person name="Chovatia M."/>
            <person name="Sandor L."/>
            <person name="Salamov A."/>
            <person name="Grigoriev I.V."/>
            <person name="Stajich J.E."/>
            <person name="Spatafora J.W."/>
        </authorList>
    </citation>
    <scope>NUCLEOTIDE SEQUENCE [LARGE SCALE GENOMIC DNA]</scope>
    <source>
        <strain evidence="2">S191</strain>
    </source>
</reference>
<dbReference type="InterPro" id="IPR011009">
    <property type="entry name" value="Kinase-like_dom_sf"/>
</dbReference>
<evidence type="ECO:0000313" key="3">
    <source>
        <dbReference type="Proteomes" id="UP000673691"/>
    </source>
</evidence>
<evidence type="ECO:0008006" key="4">
    <source>
        <dbReference type="Google" id="ProtNLM"/>
    </source>
</evidence>
<dbReference type="OrthoDB" id="5800476at2759"/>
<accession>A0A8H8A220</accession>
<feature type="region of interest" description="Disordered" evidence="1">
    <location>
        <begin position="104"/>
        <end position="192"/>
    </location>
</feature>
<name>A0A8H8A220_9FUNG</name>
<dbReference type="Gene3D" id="1.10.510.10">
    <property type="entry name" value="Transferase(Phosphotransferase) domain 1"/>
    <property type="match status" value="1"/>
</dbReference>
<dbReference type="Proteomes" id="UP000673691">
    <property type="component" value="Unassembled WGS sequence"/>
</dbReference>
<dbReference type="AlphaFoldDB" id="A0A8H8A220"/>
<dbReference type="SUPFAM" id="SSF56112">
    <property type="entry name" value="Protein kinase-like (PK-like)"/>
    <property type="match status" value="1"/>
</dbReference>
<dbReference type="PANTHER" id="PTHR11909">
    <property type="entry name" value="CASEIN KINASE-RELATED"/>
    <property type="match status" value="1"/>
</dbReference>
<evidence type="ECO:0000256" key="1">
    <source>
        <dbReference type="SAM" id="MobiDB-lite"/>
    </source>
</evidence>
<proteinExistence type="predicted"/>
<sequence>MYFLRGGLPWQGLKAATNKQKYEKIGEKKQQTPIRELCEGFPEEFAAYLTYVRKLAFEEQPDYDYLRSLFTNVLRRIGADPEDGVYDWMLLDSLKSRHPTALTETARSQNLGPSAGATGSRVVNPSPLNAQVGGNLRGSGNDMDNNGTAAAVSTSRPSFGGNFQHGNRSQGSMGAYGVQAGQHGQASTQHHALHSVNELQRADGPAEQAPVRRRKGFWSRLENVIACRACCFGDP</sequence>
<gene>
    <name evidence="2" type="ORF">BJ554DRAFT_703</name>
</gene>
<keyword evidence="3" id="KW-1185">Reference proteome</keyword>
<comment type="caution">
    <text evidence="2">The sequence shown here is derived from an EMBL/GenBank/DDBJ whole genome shotgun (WGS) entry which is preliminary data.</text>
</comment>
<evidence type="ECO:0000313" key="2">
    <source>
        <dbReference type="EMBL" id="KAG5463248.1"/>
    </source>
</evidence>
<dbReference type="InterPro" id="IPR050235">
    <property type="entry name" value="CK1_Ser-Thr_kinase"/>
</dbReference>
<feature type="compositionally biased region" description="Polar residues" evidence="1">
    <location>
        <begin position="142"/>
        <end position="157"/>
    </location>
</feature>
<dbReference type="EMBL" id="JAEFCI010000904">
    <property type="protein sequence ID" value="KAG5463248.1"/>
    <property type="molecule type" value="Genomic_DNA"/>
</dbReference>
<organism evidence="2 3">
    <name type="scientific">Olpidium bornovanus</name>
    <dbReference type="NCBI Taxonomy" id="278681"/>
    <lineage>
        <taxon>Eukaryota</taxon>
        <taxon>Fungi</taxon>
        <taxon>Fungi incertae sedis</taxon>
        <taxon>Olpidiomycota</taxon>
        <taxon>Olpidiomycotina</taxon>
        <taxon>Olpidiomycetes</taxon>
        <taxon>Olpidiales</taxon>
        <taxon>Olpidiaceae</taxon>
        <taxon>Olpidium</taxon>
    </lineage>
</organism>
<protein>
    <recommendedName>
        <fullName evidence="4">Non-specific serine/threonine protein kinase</fullName>
    </recommendedName>
</protein>